<evidence type="ECO:0000256" key="6">
    <source>
        <dbReference type="SAM" id="MobiDB-lite"/>
    </source>
</evidence>
<dbReference type="PANTHER" id="PTHR22706:SF1">
    <property type="entry name" value="ASSEMBLY FACTOR FOR SPINDLE MICROTUBULES"/>
    <property type="match status" value="1"/>
</dbReference>
<keyword evidence="5" id="KW-0175">Coiled coil</keyword>
<evidence type="ECO:0000313" key="7">
    <source>
        <dbReference type="EMBL" id="KAA0166116.1"/>
    </source>
</evidence>
<dbReference type="GO" id="GO:0000278">
    <property type="term" value="P:mitotic cell cycle"/>
    <property type="evidence" value="ECO:0007669"/>
    <property type="project" value="TreeGrafter"/>
</dbReference>
<dbReference type="GO" id="GO:0005737">
    <property type="term" value="C:cytoplasm"/>
    <property type="evidence" value="ECO:0007669"/>
    <property type="project" value="UniProtKB-SubCell"/>
</dbReference>
<evidence type="ECO:0000256" key="2">
    <source>
        <dbReference type="ARBA" id="ARBA00022490"/>
    </source>
</evidence>
<sequence>MFARKQALDLKAAKRRQEEQEAAVKLQAGARGMFARKQALDLKAAKRRQEEQEAAVKLQAGARGMFARKQALDLKAAKRRQEEEAAAVKIQAGARGAMARRLAAREAAAQTRRKWEEEEAAVKLQAGARGMLARKETFRLKEEKRKQAEEEAAAVKLQAGARGMLARKETFRLKEEKRKQAEEEAAAVKLQAGARGMLARKETFRLKEEKRKQAEEEAAAVKLQAGARGMLARKETFRLKEEKRKQAEEEAAAVKLQAGARGMLARKETFRLKEEREAKAAKSAAAATSIQSFYIARRDRRKFERSEGDRLPLEAELRTAGAVARAAVTGGDLDLLTAAAAKGWLARTRLAALKRQAWQEAEAAAEAAMHRRAHAAVLLAAKKAAAGSAGPDTFREGLTDASAAGSAASGSAEGAGNSFSSAGGGDDALAEAAVAGSAHRAMEGSRRRRASVTVYGLLVAAEAVAAMRAERAELAERGASQVLGKFFGTVVRQKLASGARSTAGRGARSTKRGRRNSLMTLASSVITSSAPTITASVLQWIRQRVLSIRPEELKVLAKPKSPPSGTAVVAGALCVLLHLSNPTWRTARRALRHAGFTADLARLSPEQVSTFDKRVTRKLLLSAGEELSRTRQAAPPLEARAAAAAAARDPDALRAAVVEMGAPPEDDLARRRAVGALRAALREAEAPAAAAAEEARRRAAADGADSETAAAAAEAARQSHFRDITRHAMHPLAPAELFAEAGAPLDTDRAVRCLLDWITVVSKWRTMEEEEEARQKGARTANALASAAAAAAAAAAAEGGEGGSTAAAAAAAAAAEAAEAAAAEEEEAAARRAHSKDRDDIDEDDVDGAAGPIVSLEAARKELAAVSPEEFAALVRDPAPSLAAMLAVTCICVLAGERPTWACAQALLRETSAATQTRLLSLRREDVPNKARHMMATMLAARRMTSLTPGKLEAMGPALGRIYGWITAILSVEGMSLARLPQPRSARRSADRFVAALLAAARDEGRSTDAGSGAADRETAASIVRRAGGSAVSGMSGSAGGAAADDQARLLSAVNTISGWGSFGRESLALMAVRASLRASAWRAKARVRRWQELGVMRLLGGTSLGRARRGLLDLSGKDVDAFRNQKPFPPPEALAIASAMGLLLQEEGSWKFCRRLLRDQSVLEFLCELSPGNIQADALVKAREALMTGGPSGGPIAESVRACNLRATKALHRWLLRFTEPEGSADGAGAAGGARARPSDA</sequence>
<comment type="subcellular location">
    <subcellularLocation>
        <location evidence="1">Cytoplasm</location>
    </subcellularLocation>
</comment>
<dbReference type="Gene3D" id="1.20.5.190">
    <property type="match status" value="4"/>
</dbReference>
<dbReference type="PANTHER" id="PTHR22706">
    <property type="entry name" value="ASSEMBLY FACTOR FOR SPINDLE MICROTUBULES"/>
    <property type="match status" value="1"/>
</dbReference>
<evidence type="ECO:0000256" key="4">
    <source>
        <dbReference type="ARBA" id="ARBA00022860"/>
    </source>
</evidence>
<keyword evidence="3" id="KW-0677">Repeat</keyword>
<dbReference type="AlphaFoldDB" id="A0A5A8DL41"/>
<dbReference type="EMBL" id="VLTO01000089">
    <property type="protein sequence ID" value="KAA0166116.1"/>
    <property type="molecule type" value="Genomic_DNA"/>
</dbReference>
<dbReference type="GO" id="GO:0000922">
    <property type="term" value="C:spindle pole"/>
    <property type="evidence" value="ECO:0007669"/>
    <property type="project" value="TreeGrafter"/>
</dbReference>
<name>A0A5A8DL41_CAFRO</name>
<dbReference type="Pfam" id="PF00612">
    <property type="entry name" value="IQ"/>
    <property type="match status" value="8"/>
</dbReference>
<keyword evidence="4" id="KW-0112">Calmodulin-binding</keyword>
<proteinExistence type="predicted"/>
<protein>
    <recommendedName>
        <fullName evidence="9">Calponin-homology (CH) domain-containing protein</fullName>
    </recommendedName>
</protein>
<feature type="region of interest" description="Disordered" evidence="6">
    <location>
        <begin position="692"/>
        <end position="718"/>
    </location>
</feature>
<evidence type="ECO:0000256" key="3">
    <source>
        <dbReference type="ARBA" id="ARBA00022737"/>
    </source>
</evidence>
<organism evidence="7 8">
    <name type="scientific">Cafeteria roenbergensis</name>
    <name type="common">Marine flagellate</name>
    <dbReference type="NCBI Taxonomy" id="33653"/>
    <lineage>
        <taxon>Eukaryota</taxon>
        <taxon>Sar</taxon>
        <taxon>Stramenopiles</taxon>
        <taxon>Bigyra</taxon>
        <taxon>Opalozoa</taxon>
        <taxon>Bicosoecida</taxon>
        <taxon>Cafeteriaceae</taxon>
        <taxon>Cafeteria</taxon>
    </lineage>
</organism>
<dbReference type="Gene3D" id="1.20.920.60">
    <property type="match status" value="1"/>
</dbReference>
<feature type="compositionally biased region" description="Low complexity" evidence="6">
    <location>
        <begin position="701"/>
        <end position="716"/>
    </location>
</feature>
<feature type="region of interest" description="Disordered" evidence="6">
    <location>
        <begin position="818"/>
        <end position="848"/>
    </location>
</feature>
<evidence type="ECO:0000256" key="1">
    <source>
        <dbReference type="ARBA" id="ARBA00004496"/>
    </source>
</evidence>
<evidence type="ECO:0000313" key="8">
    <source>
        <dbReference type="Proteomes" id="UP000322899"/>
    </source>
</evidence>
<dbReference type="GO" id="GO:0005516">
    <property type="term" value="F:calmodulin binding"/>
    <property type="evidence" value="ECO:0007669"/>
    <property type="project" value="UniProtKB-KW"/>
</dbReference>
<reference evidence="7 8" key="1">
    <citation type="submission" date="2019-07" db="EMBL/GenBank/DDBJ databases">
        <title>Genomes of Cafeteria roenbergensis.</title>
        <authorList>
            <person name="Fischer M.G."/>
            <person name="Hackl T."/>
            <person name="Roman M."/>
        </authorList>
    </citation>
    <scope>NUCLEOTIDE SEQUENCE [LARGE SCALE GENOMIC DNA]</scope>
    <source>
        <strain evidence="7 8">E4-10P</strain>
    </source>
</reference>
<dbReference type="GO" id="GO:0007051">
    <property type="term" value="P:spindle organization"/>
    <property type="evidence" value="ECO:0007669"/>
    <property type="project" value="TreeGrafter"/>
</dbReference>
<dbReference type="Proteomes" id="UP000322899">
    <property type="component" value="Unassembled WGS sequence"/>
</dbReference>
<comment type="caution">
    <text evidence="7">The sequence shown here is derived from an EMBL/GenBank/DDBJ whole genome shotgun (WGS) entry which is preliminary data.</text>
</comment>
<accession>A0A5A8DL41</accession>
<dbReference type="InterPro" id="IPR000048">
    <property type="entry name" value="IQ_motif_EF-hand-BS"/>
</dbReference>
<keyword evidence="2" id="KW-0963">Cytoplasm</keyword>
<evidence type="ECO:0000256" key="5">
    <source>
        <dbReference type="SAM" id="Coils"/>
    </source>
</evidence>
<dbReference type="GO" id="GO:0051295">
    <property type="term" value="P:establishment of meiotic spindle localization"/>
    <property type="evidence" value="ECO:0007669"/>
    <property type="project" value="TreeGrafter"/>
</dbReference>
<gene>
    <name evidence="7" type="ORF">FNF27_07532</name>
</gene>
<dbReference type="InterPro" id="IPR051185">
    <property type="entry name" value="ASPM"/>
</dbReference>
<evidence type="ECO:0008006" key="9">
    <source>
        <dbReference type="Google" id="ProtNLM"/>
    </source>
</evidence>
<dbReference type="SMART" id="SM00015">
    <property type="entry name" value="IQ"/>
    <property type="match status" value="9"/>
</dbReference>
<feature type="coiled-coil region" evidence="5">
    <location>
        <begin position="138"/>
        <end position="257"/>
    </location>
</feature>
<dbReference type="OrthoDB" id="10687628at2759"/>
<feature type="region of interest" description="Disordered" evidence="6">
    <location>
        <begin position="1223"/>
        <end position="1242"/>
    </location>
</feature>
<dbReference type="PROSITE" id="PS50096">
    <property type="entry name" value="IQ"/>
    <property type="match status" value="8"/>
</dbReference>